<dbReference type="AlphaFoldDB" id="A0A2U9QZI4"/>
<dbReference type="Proteomes" id="UP000249293">
    <property type="component" value="Chromosome 1"/>
</dbReference>
<organism evidence="1 2">
    <name type="scientific">Pichia kudriavzevii</name>
    <name type="common">Yeast</name>
    <name type="synonym">Issatchenkia orientalis</name>
    <dbReference type="NCBI Taxonomy" id="4909"/>
    <lineage>
        <taxon>Eukaryota</taxon>
        <taxon>Fungi</taxon>
        <taxon>Dikarya</taxon>
        <taxon>Ascomycota</taxon>
        <taxon>Saccharomycotina</taxon>
        <taxon>Pichiomycetes</taxon>
        <taxon>Pichiales</taxon>
        <taxon>Pichiaceae</taxon>
        <taxon>Pichia</taxon>
    </lineage>
</organism>
<accession>A0A2U9QZI4</accession>
<dbReference type="RefSeq" id="XP_029319785.1">
    <property type="nucleotide sequence ID" value="XM_029463925.1"/>
</dbReference>
<evidence type="ECO:0000313" key="2">
    <source>
        <dbReference type="Proteomes" id="UP000249293"/>
    </source>
</evidence>
<reference evidence="1 2" key="1">
    <citation type="submission" date="2018-06" db="EMBL/GenBank/DDBJ databases">
        <title>Population genomics shows no distinction between pathogenic Candida krusei and environmental Pichia kudriavzevii: One species, four names.</title>
        <authorList>
            <person name="Douglass A.P."/>
            <person name="Offei B."/>
            <person name="Braun-Galleani S."/>
            <person name="Coughlan A.Y."/>
            <person name="Martos A."/>
            <person name="Ortiz-Merino R.A."/>
            <person name="Byrne K.P."/>
            <person name="Wolfe K.H."/>
        </authorList>
    </citation>
    <scope>NUCLEOTIDE SEQUENCE [LARGE SCALE GENOMIC DNA]</scope>
    <source>
        <strain evidence="1 2">CBS573</strain>
    </source>
</reference>
<dbReference type="EMBL" id="CP028773">
    <property type="protein sequence ID" value="AWU74308.1"/>
    <property type="molecule type" value="Genomic_DNA"/>
</dbReference>
<dbReference type="KEGG" id="pkz:C5L36_0A09020"/>
<protein>
    <submittedName>
        <fullName evidence="1">Uncharacterized protein</fullName>
    </submittedName>
</protein>
<dbReference type="OrthoDB" id="3995132at2759"/>
<keyword evidence="2" id="KW-1185">Reference proteome</keyword>
<gene>
    <name evidence="1" type="ORF">C5L36_0A09020</name>
</gene>
<name>A0A2U9QZI4_PICKU</name>
<sequence>MFISLILSGVGGLGQPETRKSSIHLRLMTDLAAAQEDVSHHNKILQGLDDLLRESIYITTCKEYSNHTNEELDLLIYKQLKETGYPLTSSMDEVERHLEDMLGVRLQLLNEQFTGPLPNPQIQQPDVSKLDEMMDEYQSIASSNNAKLSKLRELVARLKEAKGGKPEIDPNLIRQYNKTVSKNLMLADFITDLISSINTANYSQDEQLLNILLDCSDYNDYIQL</sequence>
<evidence type="ECO:0000313" key="1">
    <source>
        <dbReference type="EMBL" id="AWU74308.1"/>
    </source>
</evidence>
<dbReference type="GeneID" id="40382018"/>
<dbReference type="VEuPathDB" id="FungiDB:C5L36_0A09020"/>
<proteinExistence type="predicted"/>